<keyword evidence="3" id="KW-1185">Reference proteome</keyword>
<evidence type="ECO:0000313" key="2">
    <source>
        <dbReference type="EMBL" id="CDJ61336.1"/>
    </source>
</evidence>
<organism evidence="2 3">
    <name type="scientific">Eimeria maxima</name>
    <name type="common">Coccidian parasite</name>
    <dbReference type="NCBI Taxonomy" id="5804"/>
    <lineage>
        <taxon>Eukaryota</taxon>
        <taxon>Sar</taxon>
        <taxon>Alveolata</taxon>
        <taxon>Apicomplexa</taxon>
        <taxon>Conoidasida</taxon>
        <taxon>Coccidia</taxon>
        <taxon>Eucoccidiorida</taxon>
        <taxon>Eimeriorina</taxon>
        <taxon>Eimeriidae</taxon>
        <taxon>Eimeria</taxon>
    </lineage>
</organism>
<reference evidence="2" key="1">
    <citation type="submission" date="2013-10" db="EMBL/GenBank/DDBJ databases">
        <title>Genomic analysis of the causative agents of coccidiosis in chickens.</title>
        <authorList>
            <person name="Reid A.J."/>
            <person name="Blake D."/>
            <person name="Billington K."/>
            <person name="Browne H."/>
            <person name="Dunn M."/>
            <person name="Hung S."/>
            <person name="Kawahara F."/>
            <person name="Miranda-Saavedra D."/>
            <person name="Mourier T."/>
            <person name="Nagra H."/>
            <person name="Otto T.D."/>
            <person name="Rawlings N."/>
            <person name="Sanchez A."/>
            <person name="Sanders M."/>
            <person name="Subramaniam C."/>
            <person name="Tay Y."/>
            <person name="Dear P."/>
            <person name="Doerig C."/>
            <person name="Gruber A."/>
            <person name="Parkinson J."/>
            <person name="Shirley M."/>
            <person name="Wan K.L."/>
            <person name="Berriman M."/>
            <person name="Tomley F."/>
            <person name="Pain A."/>
        </authorList>
    </citation>
    <scope>NUCLEOTIDE SEQUENCE [LARGE SCALE GENOMIC DNA]</scope>
    <source>
        <strain evidence="2">Weybridge</strain>
    </source>
</reference>
<dbReference type="VEuPathDB" id="ToxoDB:EMWEY_00039970"/>
<dbReference type="AlphaFoldDB" id="U6MBD1"/>
<dbReference type="OMA" id="YLITDMK"/>
<feature type="region of interest" description="Disordered" evidence="1">
    <location>
        <begin position="62"/>
        <end position="103"/>
    </location>
</feature>
<dbReference type="EMBL" id="HG722058">
    <property type="protein sequence ID" value="CDJ61336.1"/>
    <property type="molecule type" value="Genomic_DNA"/>
</dbReference>
<sequence length="121" mass="13046">MAPIRALVRPVPTDGLEDFKDLALPLDVQVLQHDADSETAHVSVPTEGAFSALQNLPGYTVTRLEEPQQQQQQQQQQTKQQPVAAASAAADSSAKTTTSASGVKRKVLPSSDVFYLITDMK</sequence>
<dbReference type="OrthoDB" id="346761at2759"/>
<protein>
    <submittedName>
        <fullName evidence="2">Uncharacterized protein</fullName>
    </submittedName>
</protein>
<gene>
    <name evidence="2" type="ORF">EMWEY_00039970</name>
</gene>
<evidence type="ECO:0000313" key="3">
    <source>
        <dbReference type="Proteomes" id="UP000030763"/>
    </source>
</evidence>
<reference evidence="2" key="2">
    <citation type="submission" date="2013-10" db="EMBL/GenBank/DDBJ databases">
        <authorList>
            <person name="Aslett M."/>
        </authorList>
    </citation>
    <scope>NUCLEOTIDE SEQUENCE [LARGE SCALE GENOMIC DNA]</scope>
    <source>
        <strain evidence="2">Weybridge</strain>
    </source>
</reference>
<dbReference type="GeneID" id="25337983"/>
<dbReference type="Proteomes" id="UP000030763">
    <property type="component" value="Unassembled WGS sequence"/>
</dbReference>
<evidence type="ECO:0000256" key="1">
    <source>
        <dbReference type="SAM" id="MobiDB-lite"/>
    </source>
</evidence>
<accession>U6MBD1</accession>
<dbReference type="RefSeq" id="XP_013337986.1">
    <property type="nucleotide sequence ID" value="XM_013482532.1"/>
</dbReference>
<name>U6MBD1_EIMMA</name>
<proteinExistence type="predicted"/>
<feature type="compositionally biased region" description="Low complexity" evidence="1">
    <location>
        <begin position="68"/>
        <end position="101"/>
    </location>
</feature>